<reference evidence="1 2" key="1">
    <citation type="submission" date="2013-06" db="EMBL/GenBank/DDBJ databases">
        <title>The draft sequence of the Mycobacterium elephantis genome.</title>
        <authorList>
            <person name="Pettersson F.B."/>
            <person name="Das S."/>
            <person name="Dasgupta S."/>
            <person name="Bhattacharya A."/>
            <person name="Kirsebom L.A."/>
        </authorList>
    </citation>
    <scope>NUCLEOTIDE SEQUENCE [LARGE SCALE GENOMIC DNA]</scope>
    <source>
        <strain evidence="1 2">DSM 44368</strain>
    </source>
</reference>
<comment type="caution">
    <text evidence="1">The sequence shown here is derived from an EMBL/GenBank/DDBJ whole genome shotgun (WGS) entry which is preliminary data.</text>
</comment>
<proteinExistence type="predicted"/>
<gene>
    <name evidence="1" type="ORF">MELE44368_05450</name>
</gene>
<dbReference type="EMBL" id="ATDN01000034">
    <property type="protein sequence ID" value="RWA17592.1"/>
    <property type="molecule type" value="Genomic_DNA"/>
</dbReference>
<evidence type="ECO:0000313" key="2">
    <source>
        <dbReference type="Proteomes" id="UP000287177"/>
    </source>
</evidence>
<name>A0A439DPR1_9MYCO</name>
<dbReference type="RefSeq" id="WP_128110174.1">
    <property type="nucleotide sequence ID" value="NZ_ATDN01000034.1"/>
</dbReference>
<accession>A0A439DPR1</accession>
<organism evidence="1 2">
    <name type="scientific">Mycolicibacterium elephantis DSM 44368</name>
    <dbReference type="NCBI Taxonomy" id="1335622"/>
    <lineage>
        <taxon>Bacteria</taxon>
        <taxon>Bacillati</taxon>
        <taxon>Actinomycetota</taxon>
        <taxon>Actinomycetes</taxon>
        <taxon>Mycobacteriales</taxon>
        <taxon>Mycobacteriaceae</taxon>
        <taxon>Mycolicibacterium</taxon>
    </lineage>
</organism>
<evidence type="ECO:0000313" key="1">
    <source>
        <dbReference type="EMBL" id="RWA17592.1"/>
    </source>
</evidence>
<protein>
    <submittedName>
        <fullName evidence="1">Uncharacterized protein</fullName>
    </submittedName>
</protein>
<dbReference type="AlphaFoldDB" id="A0A439DPR1"/>
<keyword evidence="2" id="KW-1185">Reference proteome</keyword>
<dbReference type="Proteomes" id="UP000287177">
    <property type="component" value="Unassembled WGS sequence"/>
</dbReference>
<sequence length="114" mass="12372">MSTTSTAHGLPFPAGAVRVEPWYHPDKPFGGESNGEPGSRRFFVGREWTVQRDDEGDVRVSVDGEQTAEGTVERFIVVDGDPFTPGQARDLADALRAAADEADLMAQRDPAVTR</sequence>